<keyword evidence="4 6" id="KW-1133">Transmembrane helix</keyword>
<keyword evidence="2" id="KW-0813">Transport</keyword>
<feature type="transmembrane region" description="Helical" evidence="6">
    <location>
        <begin position="48"/>
        <end position="71"/>
    </location>
</feature>
<comment type="subcellular location">
    <subcellularLocation>
        <location evidence="1">Membrane</location>
        <topology evidence="1">Multi-pass membrane protein</topology>
    </subcellularLocation>
</comment>
<dbReference type="Pfam" id="PF03600">
    <property type="entry name" value="CitMHS"/>
    <property type="match status" value="1"/>
</dbReference>
<dbReference type="InterPro" id="IPR004680">
    <property type="entry name" value="Cit_transptr-like_dom"/>
</dbReference>
<evidence type="ECO:0000313" key="8">
    <source>
        <dbReference type="EMBL" id="MCM6762155.1"/>
    </source>
</evidence>
<dbReference type="EMBL" id="JAMRYM010000019">
    <property type="protein sequence ID" value="MCM6762155.1"/>
    <property type="molecule type" value="Genomic_DNA"/>
</dbReference>
<evidence type="ECO:0000259" key="7">
    <source>
        <dbReference type="Pfam" id="PF03600"/>
    </source>
</evidence>
<dbReference type="GO" id="GO:0055085">
    <property type="term" value="P:transmembrane transport"/>
    <property type="evidence" value="ECO:0007669"/>
    <property type="project" value="InterPro"/>
</dbReference>
<feature type="transmembrane region" description="Helical" evidence="6">
    <location>
        <begin position="397"/>
        <end position="415"/>
    </location>
</feature>
<gene>
    <name evidence="8" type="ORF">NB037_06960</name>
</gene>
<keyword evidence="9" id="KW-1185">Reference proteome</keyword>
<feature type="transmembrane region" description="Helical" evidence="6">
    <location>
        <begin position="281"/>
        <end position="297"/>
    </location>
</feature>
<name>A0A9X2DW50_9MICO</name>
<feature type="transmembrane region" description="Helical" evidence="6">
    <location>
        <begin position="435"/>
        <end position="451"/>
    </location>
</feature>
<feature type="domain" description="Citrate transporter-like" evidence="7">
    <location>
        <begin position="6"/>
        <end position="427"/>
    </location>
</feature>
<keyword evidence="3 6" id="KW-0812">Transmembrane</keyword>
<dbReference type="AlphaFoldDB" id="A0A9X2DW50"/>
<proteinExistence type="predicted"/>
<reference evidence="8" key="1">
    <citation type="submission" date="2022-06" db="EMBL/GenBank/DDBJ databases">
        <title>Whole genome shotgun sequencing (WGS) of Rathayibacter sp. ZW T2_19, isolated from stored onions (Allium cepa).</title>
        <authorList>
            <person name="Stoll D.A."/>
            <person name="Huch M."/>
        </authorList>
    </citation>
    <scope>NUCLEOTIDE SEQUENCE</scope>
    <source>
        <strain evidence="8">ZW T2_19</strain>
    </source>
</reference>
<protein>
    <submittedName>
        <fullName evidence="8">SLC13 family permease</fullName>
    </submittedName>
</protein>
<accession>A0A9X2DW50</accession>
<dbReference type="Proteomes" id="UP001155240">
    <property type="component" value="Unassembled WGS sequence"/>
</dbReference>
<comment type="caution">
    <text evidence="8">The sequence shown here is derived from an EMBL/GenBank/DDBJ whole genome shotgun (WGS) entry which is preliminary data.</text>
</comment>
<feature type="transmembrane region" description="Helical" evidence="6">
    <location>
        <begin position="165"/>
        <end position="187"/>
    </location>
</feature>
<sequence length="482" mass="50243">MILAFMALIMTKRLTPMVALIVVPTIFGLFAGAGLGIGDMVIEAIGSLAPTAALLMFAIMYFGIMIDVGLFDPLIRFIVRALGDDPAKVVLGTALLAGAVSLDGDGSTTFIVTTAAMLPIYLRLGMNPVVLTCVAGLANGTLNIVPWGGPTVRAAAALQVSPSEIFVPMLPSLAVGLAVTLVFAWMLGLGERRRLGSLALAEPMVEQELVGAGRAGRAGGLAALTGGIRTVAREKFSFLRGPESLRGAQVAVAARVQADDADTAMADTMLDPERETLRPKLIWVNLALTLAVMTLLVADVLPLPYVFMVGSAVALLINFPKMKDQASEIVKHAPSIVGVVSMVLAAGVLIGVLNGTGMVDAMAEWVVDVIPPALGPFLAVITGVLSIPMTFFMSNDAFYYGILPVLAESAANYGIDPVEMARASITGQPVHLQSPLVPAILLLVSLAAVNLGDHHRKVLWRAVIVSLVMLAVGVLVGAIPFG</sequence>
<evidence type="ECO:0000256" key="3">
    <source>
        <dbReference type="ARBA" id="ARBA00022692"/>
    </source>
</evidence>
<evidence type="ECO:0000256" key="1">
    <source>
        <dbReference type="ARBA" id="ARBA00004141"/>
    </source>
</evidence>
<feature type="transmembrane region" description="Helical" evidence="6">
    <location>
        <begin position="124"/>
        <end position="145"/>
    </location>
</feature>
<evidence type="ECO:0000256" key="4">
    <source>
        <dbReference type="ARBA" id="ARBA00022989"/>
    </source>
</evidence>
<feature type="transmembrane region" description="Helical" evidence="6">
    <location>
        <begin position="303"/>
        <end position="320"/>
    </location>
</feature>
<feature type="transmembrane region" description="Helical" evidence="6">
    <location>
        <begin position="373"/>
        <end position="392"/>
    </location>
</feature>
<evidence type="ECO:0000256" key="5">
    <source>
        <dbReference type="ARBA" id="ARBA00023136"/>
    </source>
</evidence>
<evidence type="ECO:0000313" key="9">
    <source>
        <dbReference type="Proteomes" id="UP001155240"/>
    </source>
</evidence>
<keyword evidence="5 6" id="KW-0472">Membrane</keyword>
<feature type="transmembrane region" description="Helical" evidence="6">
    <location>
        <begin position="332"/>
        <end position="353"/>
    </location>
</feature>
<feature type="transmembrane region" description="Helical" evidence="6">
    <location>
        <begin position="458"/>
        <end position="481"/>
    </location>
</feature>
<evidence type="ECO:0000256" key="2">
    <source>
        <dbReference type="ARBA" id="ARBA00022448"/>
    </source>
</evidence>
<dbReference type="GO" id="GO:0016020">
    <property type="term" value="C:membrane"/>
    <property type="evidence" value="ECO:0007669"/>
    <property type="project" value="UniProtKB-SubCell"/>
</dbReference>
<evidence type="ECO:0000256" key="6">
    <source>
        <dbReference type="SAM" id="Phobius"/>
    </source>
</evidence>
<dbReference type="RefSeq" id="WP_251944577.1">
    <property type="nucleotide sequence ID" value="NZ_JAMRYM010000019.1"/>
</dbReference>
<organism evidence="8 9">
    <name type="scientific">Rathayibacter rubneri</name>
    <dbReference type="NCBI Taxonomy" id="2950106"/>
    <lineage>
        <taxon>Bacteria</taxon>
        <taxon>Bacillati</taxon>
        <taxon>Actinomycetota</taxon>
        <taxon>Actinomycetes</taxon>
        <taxon>Micrococcales</taxon>
        <taxon>Microbacteriaceae</taxon>
        <taxon>Rathayibacter</taxon>
    </lineage>
</organism>